<reference evidence="2" key="1">
    <citation type="journal article" date="2011" name="Nature">
        <title>Genome sequence and analysis of the tuber crop potato.</title>
        <authorList>
            <consortium name="The Potato Genome Sequencing Consortium"/>
        </authorList>
    </citation>
    <scope>NUCLEOTIDE SEQUENCE [LARGE SCALE GENOMIC DNA]</scope>
    <source>
        <strain evidence="2">cv. DM1-3 516 R44</strain>
    </source>
</reference>
<dbReference type="Proteomes" id="UP000011115">
    <property type="component" value="Unassembled WGS sequence"/>
</dbReference>
<dbReference type="AlphaFoldDB" id="M1DJ52"/>
<dbReference type="InParanoid" id="M1DJ52"/>
<reference evidence="1" key="2">
    <citation type="submission" date="2015-06" db="UniProtKB">
        <authorList>
            <consortium name="EnsemblPlants"/>
        </authorList>
    </citation>
    <scope>IDENTIFICATION</scope>
    <source>
        <strain evidence="1">DM1-3 516 R44</strain>
    </source>
</reference>
<keyword evidence="2" id="KW-1185">Reference proteome</keyword>
<dbReference type="HOGENOM" id="CLU_1436734_0_0_1"/>
<name>M1DJ52_SOLTU</name>
<evidence type="ECO:0000313" key="2">
    <source>
        <dbReference type="Proteomes" id="UP000011115"/>
    </source>
</evidence>
<protein>
    <submittedName>
        <fullName evidence="1">Polyprotein</fullName>
    </submittedName>
</protein>
<sequence length="189" mass="20926">MKGHSRADCNKLKYCTHCHKHGHLKEVCYQLIGYPASYKGKKIANLVTSDFGDHPHIPGGLGAGSVPYIAPNQYNQDIIPPDDSQVPAQLPLSIIPDTHLSNVEEYHNDPVLENPTLDLPTQMHTSAITEESVMSSTIGRRHSNMSSRPSLWQKDFVTVTKSKSQSHCLYSLADSIDYNSLSHAYQGDV</sequence>
<evidence type="ECO:0000313" key="1">
    <source>
        <dbReference type="EnsemblPlants" id="PGSC0003DMT400089887"/>
    </source>
</evidence>
<accession>M1DJ52</accession>
<proteinExistence type="predicted"/>
<dbReference type="PaxDb" id="4113-PGSC0003DMT400089887"/>
<organism evidence="1 2">
    <name type="scientific">Solanum tuberosum</name>
    <name type="common">Potato</name>
    <dbReference type="NCBI Taxonomy" id="4113"/>
    <lineage>
        <taxon>Eukaryota</taxon>
        <taxon>Viridiplantae</taxon>
        <taxon>Streptophyta</taxon>
        <taxon>Embryophyta</taxon>
        <taxon>Tracheophyta</taxon>
        <taxon>Spermatophyta</taxon>
        <taxon>Magnoliopsida</taxon>
        <taxon>eudicotyledons</taxon>
        <taxon>Gunneridae</taxon>
        <taxon>Pentapetalae</taxon>
        <taxon>asterids</taxon>
        <taxon>lamiids</taxon>
        <taxon>Solanales</taxon>
        <taxon>Solanaceae</taxon>
        <taxon>Solanoideae</taxon>
        <taxon>Solaneae</taxon>
        <taxon>Solanum</taxon>
    </lineage>
</organism>
<dbReference type="Gramene" id="PGSC0003DMT400089887">
    <property type="protein sequence ID" value="PGSC0003DMT400089887"/>
    <property type="gene ID" value="PGSC0003DMG400039458"/>
</dbReference>
<dbReference type="EnsemblPlants" id="PGSC0003DMT400089887">
    <property type="protein sequence ID" value="PGSC0003DMT400089887"/>
    <property type="gene ID" value="PGSC0003DMG400039458"/>
</dbReference>